<comment type="caution">
    <text evidence="2">The sequence shown here is derived from an EMBL/GenBank/DDBJ whole genome shotgun (WGS) entry which is preliminary data.</text>
</comment>
<feature type="compositionally biased region" description="Acidic residues" evidence="1">
    <location>
        <begin position="26"/>
        <end position="36"/>
    </location>
</feature>
<gene>
    <name evidence="2" type="ORF">DPMN_141524</name>
</gene>
<dbReference type="AlphaFoldDB" id="A0A9D4GDM8"/>
<proteinExistence type="predicted"/>
<reference evidence="2" key="1">
    <citation type="journal article" date="2019" name="bioRxiv">
        <title>The Genome of the Zebra Mussel, Dreissena polymorpha: A Resource for Invasive Species Research.</title>
        <authorList>
            <person name="McCartney M.A."/>
            <person name="Auch B."/>
            <person name="Kono T."/>
            <person name="Mallez S."/>
            <person name="Zhang Y."/>
            <person name="Obille A."/>
            <person name="Becker A."/>
            <person name="Abrahante J.E."/>
            <person name="Garbe J."/>
            <person name="Badalamenti J.P."/>
            <person name="Herman A."/>
            <person name="Mangelson H."/>
            <person name="Liachko I."/>
            <person name="Sullivan S."/>
            <person name="Sone E.D."/>
            <person name="Koren S."/>
            <person name="Silverstein K.A.T."/>
            <person name="Beckman K.B."/>
            <person name="Gohl D.M."/>
        </authorList>
    </citation>
    <scope>NUCLEOTIDE SEQUENCE</scope>
    <source>
        <strain evidence="2">Duluth1</strain>
        <tissue evidence="2">Whole animal</tissue>
    </source>
</reference>
<reference evidence="2" key="2">
    <citation type="submission" date="2020-11" db="EMBL/GenBank/DDBJ databases">
        <authorList>
            <person name="McCartney M.A."/>
            <person name="Auch B."/>
            <person name="Kono T."/>
            <person name="Mallez S."/>
            <person name="Becker A."/>
            <person name="Gohl D.M."/>
            <person name="Silverstein K.A.T."/>
            <person name="Koren S."/>
            <person name="Bechman K.B."/>
            <person name="Herman A."/>
            <person name="Abrahante J.E."/>
            <person name="Garbe J."/>
        </authorList>
    </citation>
    <scope>NUCLEOTIDE SEQUENCE</scope>
    <source>
        <strain evidence="2">Duluth1</strain>
        <tissue evidence="2">Whole animal</tissue>
    </source>
</reference>
<accession>A0A9D4GDM8</accession>
<dbReference type="Proteomes" id="UP000828390">
    <property type="component" value="Unassembled WGS sequence"/>
</dbReference>
<protein>
    <submittedName>
        <fullName evidence="2">Uncharacterized protein</fullName>
    </submittedName>
</protein>
<feature type="region of interest" description="Disordered" evidence="1">
    <location>
        <begin position="1"/>
        <end position="39"/>
    </location>
</feature>
<name>A0A9D4GDM8_DREPO</name>
<evidence type="ECO:0000313" key="3">
    <source>
        <dbReference type="Proteomes" id="UP000828390"/>
    </source>
</evidence>
<organism evidence="2 3">
    <name type="scientific">Dreissena polymorpha</name>
    <name type="common">Zebra mussel</name>
    <name type="synonym">Mytilus polymorpha</name>
    <dbReference type="NCBI Taxonomy" id="45954"/>
    <lineage>
        <taxon>Eukaryota</taxon>
        <taxon>Metazoa</taxon>
        <taxon>Spiralia</taxon>
        <taxon>Lophotrochozoa</taxon>
        <taxon>Mollusca</taxon>
        <taxon>Bivalvia</taxon>
        <taxon>Autobranchia</taxon>
        <taxon>Heteroconchia</taxon>
        <taxon>Euheterodonta</taxon>
        <taxon>Imparidentia</taxon>
        <taxon>Neoheterodontei</taxon>
        <taxon>Myida</taxon>
        <taxon>Dreissenoidea</taxon>
        <taxon>Dreissenidae</taxon>
        <taxon>Dreissena</taxon>
    </lineage>
</organism>
<evidence type="ECO:0000313" key="2">
    <source>
        <dbReference type="EMBL" id="KAH3813075.1"/>
    </source>
</evidence>
<keyword evidence="3" id="KW-1185">Reference proteome</keyword>
<evidence type="ECO:0000256" key="1">
    <source>
        <dbReference type="SAM" id="MobiDB-lite"/>
    </source>
</evidence>
<dbReference type="EMBL" id="JAIWYP010000006">
    <property type="protein sequence ID" value="KAH3813075.1"/>
    <property type="molecule type" value="Genomic_DNA"/>
</dbReference>
<sequence>MKREFGSIGQRPSMVDRNNCHADQDCYGEGDNENESDAGHVYNYRQRVPTRHAPRADGVYKRPTVLRNARPVPKLPSFTAKEDWTVLSEKLEAMVRTFDGNEGDKLDNLLPMIEGQACQFAFAQLPSEVLSDYHELTT</sequence>